<organism evidence="2 3">
    <name type="scientific">Niveomyces insectorum RCEF 264</name>
    <dbReference type="NCBI Taxonomy" id="1081102"/>
    <lineage>
        <taxon>Eukaryota</taxon>
        <taxon>Fungi</taxon>
        <taxon>Dikarya</taxon>
        <taxon>Ascomycota</taxon>
        <taxon>Pezizomycotina</taxon>
        <taxon>Sordariomycetes</taxon>
        <taxon>Hypocreomycetidae</taxon>
        <taxon>Hypocreales</taxon>
        <taxon>Cordycipitaceae</taxon>
        <taxon>Niveomyces</taxon>
    </lineage>
</organism>
<dbReference type="AlphaFoldDB" id="A0A167LLS2"/>
<dbReference type="Gene3D" id="3.30.1370.50">
    <property type="entry name" value="R3H-like domain"/>
    <property type="match status" value="1"/>
</dbReference>
<accession>A0A167LLS2</accession>
<proteinExistence type="predicted"/>
<gene>
    <name evidence="2" type="ORF">SPI_09473</name>
</gene>
<evidence type="ECO:0000256" key="1">
    <source>
        <dbReference type="SAM" id="MobiDB-lite"/>
    </source>
</evidence>
<evidence type="ECO:0000313" key="3">
    <source>
        <dbReference type="Proteomes" id="UP000076874"/>
    </source>
</evidence>
<dbReference type="GO" id="GO:0003676">
    <property type="term" value="F:nucleic acid binding"/>
    <property type="evidence" value="ECO:0007669"/>
    <property type="project" value="InterPro"/>
</dbReference>
<comment type="caution">
    <text evidence="2">The sequence shown here is derived from an EMBL/GenBank/DDBJ whole genome shotgun (WGS) entry which is preliminary data.</text>
</comment>
<dbReference type="SUPFAM" id="SSF82708">
    <property type="entry name" value="R3H domain"/>
    <property type="match status" value="1"/>
</dbReference>
<protein>
    <submittedName>
        <fullName evidence="2">R3h domain protein</fullName>
    </submittedName>
</protein>
<dbReference type="InterPro" id="IPR036867">
    <property type="entry name" value="R3H_dom_sf"/>
</dbReference>
<feature type="compositionally biased region" description="Polar residues" evidence="1">
    <location>
        <begin position="182"/>
        <end position="192"/>
    </location>
</feature>
<feature type="region of interest" description="Disordered" evidence="1">
    <location>
        <begin position="39"/>
        <end position="99"/>
    </location>
</feature>
<feature type="region of interest" description="Disordered" evidence="1">
    <location>
        <begin position="179"/>
        <end position="198"/>
    </location>
</feature>
<sequence>MTTSRAADILEAKDSQSEFTSPDLPLNDIAVLSLKMPTRTTGATTGSSQALSSSDEVSQRADFGSDVGTKPPSLDGKSITSGTTFNALDEKESLRPDDSASVKAAADEEDLFSNRGSLLISSRLGSDVAAPMQRIQIGDMLPRVVSHLPQETAVSGVATPQSSASEQQAVTEARVQLASGVVSPSGSKNGQTPDDKLLDAMQTPKDRFFLLRLENDVVNFVQNSK</sequence>
<dbReference type="EMBL" id="AZHD01000033">
    <property type="protein sequence ID" value="OAA53233.1"/>
    <property type="molecule type" value="Genomic_DNA"/>
</dbReference>
<feature type="compositionally biased region" description="Basic and acidic residues" evidence="1">
    <location>
        <begin position="88"/>
        <end position="99"/>
    </location>
</feature>
<feature type="compositionally biased region" description="Polar residues" evidence="1">
    <location>
        <begin position="39"/>
        <end position="56"/>
    </location>
</feature>
<dbReference type="Proteomes" id="UP000076874">
    <property type="component" value="Unassembled WGS sequence"/>
</dbReference>
<dbReference type="OrthoDB" id="278430at2759"/>
<evidence type="ECO:0000313" key="2">
    <source>
        <dbReference type="EMBL" id="OAA53233.1"/>
    </source>
</evidence>
<feature type="region of interest" description="Disordered" evidence="1">
    <location>
        <begin position="1"/>
        <end position="26"/>
    </location>
</feature>
<keyword evidence="3" id="KW-1185">Reference proteome</keyword>
<name>A0A167LLS2_9HYPO</name>
<dbReference type="STRING" id="1081102.A0A167LLS2"/>
<reference evidence="2 3" key="1">
    <citation type="journal article" date="2016" name="Genome Biol. Evol.">
        <title>Divergent and convergent evolution of fungal pathogenicity.</title>
        <authorList>
            <person name="Shang Y."/>
            <person name="Xiao G."/>
            <person name="Zheng P."/>
            <person name="Cen K."/>
            <person name="Zhan S."/>
            <person name="Wang C."/>
        </authorList>
    </citation>
    <scope>NUCLEOTIDE SEQUENCE [LARGE SCALE GENOMIC DNA]</scope>
    <source>
        <strain evidence="2 3">RCEF 264</strain>
    </source>
</reference>